<sequence length="848" mass="94764">MGVKKNKTNKRNAKKSENGLQFYVREAKALFLFTFSLLLFIALFSFSIHSENKHLLGSIGFSISKLIHGLFGILSFLIALFFIWISISELLNFKNEFLKKQSIHFTLFISSLCILLSVIEETSPALSYSLRHFFYPESSLKGFNYHLGGSFFYFLYRDIPRINLATLLNSSGTFILFSFIMLFALAELFSINLFLLISKGLAYGLTRLIDFTKKFKMPDFKNFKIEPILAKESAFKNEERHVMLKTSPGQEMDSRKNPKDSLETLLIQPEKHLQERPSLSRKSFGEEISENPFSKFNSRTDQQDLFPADLEKPALGPQMPQYPLEVSKKKENAAIKKSIESKISELKSKNTSLVNYKLPSNSLLTVPQKVDQSQLRKDLKKQAEVLEETLQSFGIEAKVGQINCGPTINSFEVHPSIGVKVQRIKALESDIALNMEAKSIRIIAPIPGKAAVGIEIPNPLPQEVSFREMLQAYQSQSKKFAIPILLGKSVSGEWVMSDLAKMPHCIIAGATGSGKSVCINTIVMSILLNCRPDEVKLIMVDPKKVELTAYSPLPHMLAPVINEPIGAMAALKWLVKEMESRYEMLKLLGLRNILAFNGRVIDEEKEKELGKEIPKTMPYIVGIIDELADLMMVASQDIETPIARIAQMARAVGIHLILATQRPSREVITGLIKANFPTRISFKVASRVNSQIILDEIGAESLLGNGDMLFLPPGTSNLLRAQGAYIRDEDINKVIKFISEQAAPEYVIESFDSMPFDDGGMDEEIDEPADSLYHEAKEIVLKTGNASTTFLQRKLKIGYARAASLMDALEKNGIVGPQEGSKPRKILASSASSQQALDPNIDDLDDDF</sequence>
<dbReference type="Pfam" id="PF09397">
    <property type="entry name" value="FtsK_gamma"/>
    <property type="match status" value="1"/>
</dbReference>
<reference evidence="10" key="1">
    <citation type="submission" date="2013-12" db="EMBL/GenBank/DDBJ databases">
        <authorList>
            <person name="Linke B."/>
        </authorList>
    </citation>
    <scope>NUCLEOTIDE SEQUENCE [LARGE SCALE GENOMIC DNA]</scope>
    <source>
        <strain evidence="10">CRIB-18</strain>
    </source>
</reference>
<comment type="caution">
    <text evidence="10">The sequence shown here is derived from an EMBL/GenBank/DDBJ whole genome shotgun (WGS) entry which is preliminary data.</text>
</comment>
<evidence type="ECO:0000256" key="4">
    <source>
        <dbReference type="ARBA" id="ARBA00023125"/>
    </source>
</evidence>
<dbReference type="Pfam" id="PF01580">
    <property type="entry name" value="FtsK_SpoIIIE"/>
    <property type="match status" value="1"/>
</dbReference>
<protein>
    <submittedName>
        <fullName evidence="10">DNA translocase FtsK</fullName>
    </submittedName>
</protein>
<dbReference type="Gene3D" id="3.30.980.40">
    <property type="match status" value="1"/>
</dbReference>
<dbReference type="InterPro" id="IPR018541">
    <property type="entry name" value="Ftsk_gamma"/>
</dbReference>
<gene>
    <name evidence="10" type="primary">ftsK</name>
    <name evidence="10" type="ORF">CSEC_0693</name>
</gene>
<keyword evidence="4" id="KW-0238">DNA-binding</keyword>
<evidence type="ECO:0000313" key="10">
    <source>
        <dbReference type="EMBL" id="CDR33526.1"/>
    </source>
</evidence>
<dbReference type="PROSITE" id="PS50901">
    <property type="entry name" value="FTSK"/>
    <property type="match status" value="1"/>
</dbReference>
<keyword evidence="3 5" id="KW-0067">ATP-binding</keyword>
<evidence type="ECO:0000313" key="11">
    <source>
        <dbReference type="Proteomes" id="UP000031552"/>
    </source>
</evidence>
<dbReference type="SUPFAM" id="SSF52540">
    <property type="entry name" value="P-loop containing nucleoside triphosphate hydrolases"/>
    <property type="match status" value="1"/>
</dbReference>
<dbReference type="Proteomes" id="UP000031552">
    <property type="component" value="Unassembled WGS sequence"/>
</dbReference>
<keyword evidence="11" id="KW-1185">Reference proteome</keyword>
<dbReference type="OrthoDB" id="9807790at2"/>
<keyword evidence="8" id="KW-0812">Transmembrane</keyword>
<dbReference type="GO" id="GO:0005524">
    <property type="term" value="F:ATP binding"/>
    <property type="evidence" value="ECO:0007669"/>
    <property type="project" value="UniProtKB-UniRule"/>
</dbReference>
<dbReference type="InterPro" id="IPR002543">
    <property type="entry name" value="FtsK_dom"/>
</dbReference>
<feature type="transmembrane region" description="Helical" evidence="8">
    <location>
        <begin position="69"/>
        <end position="91"/>
    </location>
</feature>
<feature type="transmembrane region" description="Helical" evidence="8">
    <location>
        <begin position="29"/>
        <end position="49"/>
    </location>
</feature>
<keyword evidence="8" id="KW-1133">Transmembrane helix</keyword>
<evidence type="ECO:0000259" key="9">
    <source>
        <dbReference type="PROSITE" id="PS50901"/>
    </source>
</evidence>
<evidence type="ECO:0000256" key="7">
    <source>
        <dbReference type="SAM" id="MobiDB-lite"/>
    </source>
</evidence>
<evidence type="ECO:0000256" key="6">
    <source>
        <dbReference type="SAM" id="Coils"/>
    </source>
</evidence>
<dbReference type="GO" id="GO:0003677">
    <property type="term" value="F:DNA binding"/>
    <property type="evidence" value="ECO:0007669"/>
    <property type="project" value="UniProtKB-KW"/>
</dbReference>
<feature type="region of interest" description="Disordered" evidence="7">
    <location>
        <begin position="814"/>
        <end position="848"/>
    </location>
</feature>
<dbReference type="SMART" id="SM00843">
    <property type="entry name" value="Ftsk_gamma"/>
    <property type="match status" value="1"/>
</dbReference>
<feature type="transmembrane region" description="Helical" evidence="8">
    <location>
        <begin position="174"/>
        <end position="197"/>
    </location>
</feature>
<dbReference type="EMBL" id="CCEJ010000003">
    <property type="protein sequence ID" value="CDR33526.1"/>
    <property type="molecule type" value="Genomic_DNA"/>
</dbReference>
<dbReference type="Gene3D" id="3.40.50.300">
    <property type="entry name" value="P-loop containing nucleotide triphosphate hydrolases"/>
    <property type="match status" value="1"/>
</dbReference>
<name>A0A090CYK3_9BACT</name>
<comment type="similarity">
    <text evidence="1">Belongs to the FtsK/SpoIIIE/SftA family.</text>
</comment>
<dbReference type="PANTHER" id="PTHR22683:SF41">
    <property type="entry name" value="DNA TRANSLOCASE FTSK"/>
    <property type="match status" value="1"/>
</dbReference>
<evidence type="ECO:0000256" key="8">
    <source>
        <dbReference type="SAM" id="Phobius"/>
    </source>
</evidence>
<dbReference type="AlphaFoldDB" id="A0A090CYK3"/>
<keyword evidence="6" id="KW-0175">Coiled coil</keyword>
<dbReference type="STRING" id="1437425.CSEC_0693"/>
<evidence type="ECO:0000256" key="2">
    <source>
        <dbReference type="ARBA" id="ARBA00022741"/>
    </source>
</evidence>
<feature type="domain" description="FtsK" evidence="9">
    <location>
        <begin position="492"/>
        <end position="691"/>
    </location>
</feature>
<accession>A0A090CYK3</accession>
<feature type="coiled-coil region" evidence="6">
    <location>
        <begin position="369"/>
        <end position="396"/>
    </location>
</feature>
<proteinExistence type="inferred from homology"/>
<reference evidence="10" key="2">
    <citation type="submission" date="2014-09" db="EMBL/GenBank/DDBJ databases">
        <title>Criblamydia sequanensis harbors a mega-plasmid encoding arsenite resistance.</title>
        <authorList>
            <person name="Bertelli C."/>
            <person name="Goesmann A."/>
            <person name="Greub G."/>
        </authorList>
    </citation>
    <scope>NUCLEOTIDE SEQUENCE [LARGE SCALE GENOMIC DNA]</scope>
    <source>
        <strain evidence="10">CRIB-18</strain>
    </source>
</reference>
<dbReference type="InterPro" id="IPR027417">
    <property type="entry name" value="P-loop_NTPase"/>
</dbReference>
<evidence type="ECO:0000256" key="3">
    <source>
        <dbReference type="ARBA" id="ARBA00022840"/>
    </source>
</evidence>
<dbReference type="PANTHER" id="PTHR22683">
    <property type="entry name" value="SPORULATION PROTEIN RELATED"/>
    <property type="match status" value="1"/>
</dbReference>
<evidence type="ECO:0000256" key="5">
    <source>
        <dbReference type="PROSITE-ProRule" id="PRU00289"/>
    </source>
</evidence>
<organism evidence="10 11">
    <name type="scientific">Candidatus Criblamydia sequanensis CRIB-18</name>
    <dbReference type="NCBI Taxonomy" id="1437425"/>
    <lineage>
        <taxon>Bacteria</taxon>
        <taxon>Pseudomonadati</taxon>
        <taxon>Chlamydiota</taxon>
        <taxon>Chlamydiia</taxon>
        <taxon>Parachlamydiales</taxon>
        <taxon>Candidatus Criblamydiaceae</taxon>
        <taxon>Candidatus Criblamydia</taxon>
    </lineage>
</organism>
<keyword evidence="2 5" id="KW-0547">Nucleotide-binding</keyword>
<dbReference type="SUPFAM" id="SSF46785">
    <property type="entry name" value="Winged helix' DNA-binding domain"/>
    <property type="match status" value="1"/>
</dbReference>
<dbReference type="InterPro" id="IPR041027">
    <property type="entry name" value="FtsK_alpha"/>
</dbReference>
<dbReference type="InterPro" id="IPR036390">
    <property type="entry name" value="WH_DNA-bd_sf"/>
</dbReference>
<dbReference type="InterPro" id="IPR050206">
    <property type="entry name" value="FtsK/SpoIIIE/SftA"/>
</dbReference>
<feature type="binding site" evidence="5">
    <location>
        <begin position="509"/>
        <end position="516"/>
    </location>
    <ligand>
        <name>ATP</name>
        <dbReference type="ChEBI" id="CHEBI:30616"/>
    </ligand>
</feature>
<dbReference type="Pfam" id="PF17854">
    <property type="entry name" value="FtsK_alpha"/>
    <property type="match status" value="1"/>
</dbReference>
<dbReference type="eggNOG" id="COG1674">
    <property type="taxonomic scope" value="Bacteria"/>
</dbReference>
<dbReference type="InterPro" id="IPR036388">
    <property type="entry name" value="WH-like_DNA-bd_sf"/>
</dbReference>
<evidence type="ECO:0000256" key="1">
    <source>
        <dbReference type="ARBA" id="ARBA00006474"/>
    </source>
</evidence>
<dbReference type="Gene3D" id="1.10.10.10">
    <property type="entry name" value="Winged helix-like DNA-binding domain superfamily/Winged helix DNA-binding domain"/>
    <property type="match status" value="1"/>
</dbReference>
<feature type="transmembrane region" description="Helical" evidence="8">
    <location>
        <begin position="103"/>
        <end position="119"/>
    </location>
</feature>
<keyword evidence="8" id="KW-0472">Membrane</keyword>
<dbReference type="RefSeq" id="WP_053331734.1">
    <property type="nucleotide sequence ID" value="NZ_CCEJ010000003.1"/>
</dbReference>